<evidence type="ECO:0000313" key="3">
    <source>
        <dbReference type="EMBL" id="TNC21879.1"/>
    </source>
</evidence>
<organism evidence="3 4">
    <name type="scientific">Amycolatopsis alkalitolerans</name>
    <dbReference type="NCBI Taxonomy" id="2547244"/>
    <lineage>
        <taxon>Bacteria</taxon>
        <taxon>Bacillati</taxon>
        <taxon>Actinomycetota</taxon>
        <taxon>Actinomycetes</taxon>
        <taxon>Pseudonocardiales</taxon>
        <taxon>Pseudonocardiaceae</taxon>
        <taxon>Amycolatopsis</taxon>
    </lineage>
</organism>
<dbReference type="Gene3D" id="3.40.50.720">
    <property type="entry name" value="NAD(P)-binding Rossmann-like Domain"/>
    <property type="match status" value="1"/>
</dbReference>
<dbReference type="Gene3D" id="3.90.25.10">
    <property type="entry name" value="UDP-galactose 4-epimerase, domain 1"/>
    <property type="match status" value="1"/>
</dbReference>
<dbReference type="PANTHER" id="PTHR43000">
    <property type="entry name" value="DTDP-D-GLUCOSE 4,6-DEHYDRATASE-RELATED"/>
    <property type="match status" value="1"/>
</dbReference>
<dbReference type="SUPFAM" id="SSF51735">
    <property type="entry name" value="NAD(P)-binding Rossmann-fold domains"/>
    <property type="match status" value="1"/>
</dbReference>
<evidence type="ECO:0000259" key="2">
    <source>
        <dbReference type="Pfam" id="PF01370"/>
    </source>
</evidence>
<dbReference type="EMBL" id="VDFW01000030">
    <property type="protein sequence ID" value="TNC21879.1"/>
    <property type="molecule type" value="Genomic_DNA"/>
</dbReference>
<evidence type="ECO:0000256" key="1">
    <source>
        <dbReference type="ARBA" id="ARBA00007637"/>
    </source>
</evidence>
<accession>A0A5C4LU17</accession>
<keyword evidence="4" id="KW-1185">Reference proteome</keyword>
<reference evidence="3 4" key="1">
    <citation type="submission" date="2019-06" db="EMBL/GenBank/DDBJ databases">
        <title>Amycolatopsis alkalitolerans sp. nov., isolated from Gastrodia elata Blume.</title>
        <authorList>
            <person name="Narsing Rao M.P."/>
            <person name="Li W.J."/>
        </authorList>
    </citation>
    <scope>NUCLEOTIDE SEQUENCE [LARGE SCALE GENOMIC DNA]</scope>
    <source>
        <strain evidence="3 4">SYSUP0005</strain>
    </source>
</reference>
<dbReference type="Proteomes" id="UP000305546">
    <property type="component" value="Unassembled WGS sequence"/>
</dbReference>
<name>A0A5C4LU17_9PSEU</name>
<proteinExistence type="inferred from homology"/>
<sequence length="315" mass="33724">MKILVTGGAGFIGANLCRALAERHDVIVLDDLSTGRPANLGPVDVDLQVGSVLDPSVLRRACRGVAAIVHLAAVPSVPRSLEDPRRSHDTNVTGTVAVLDAARDVGAHVVLASSSSVYGRNPVLPKAEGLVCRPSSPYAVSKLAAESYAAAYRTSFGLETIAFRFFNVFGPLQAPDHAYAAVIPAFASAALRGLPLTVHGDGTQTRDFTYVDTVVRVLAQAVTGRTTSETPVNLAFGTRTSLNDLVRLLEEELGHRLKVRYRPPRRGDVQHSQACPDTLRSLFPAISPVPLRPGLRRTLSWLRNTVAMPDQEVLA</sequence>
<dbReference type="AlphaFoldDB" id="A0A5C4LU17"/>
<dbReference type="RefSeq" id="WP_139099549.1">
    <property type="nucleotide sequence ID" value="NZ_VDFW01000030.1"/>
</dbReference>
<evidence type="ECO:0000313" key="4">
    <source>
        <dbReference type="Proteomes" id="UP000305546"/>
    </source>
</evidence>
<feature type="domain" description="NAD-dependent epimerase/dehydratase" evidence="2">
    <location>
        <begin position="3"/>
        <end position="224"/>
    </location>
</feature>
<protein>
    <submittedName>
        <fullName evidence="3">NAD-dependent epimerase/dehydratase family protein</fullName>
    </submittedName>
</protein>
<comment type="similarity">
    <text evidence="1">Belongs to the NAD(P)-dependent epimerase/dehydratase family.</text>
</comment>
<gene>
    <name evidence="3" type="ORF">FG385_26700</name>
</gene>
<dbReference type="OrthoDB" id="9801785at2"/>
<comment type="caution">
    <text evidence="3">The sequence shown here is derived from an EMBL/GenBank/DDBJ whole genome shotgun (WGS) entry which is preliminary data.</text>
</comment>
<dbReference type="InterPro" id="IPR001509">
    <property type="entry name" value="Epimerase_deHydtase"/>
</dbReference>
<dbReference type="Pfam" id="PF01370">
    <property type="entry name" value="Epimerase"/>
    <property type="match status" value="1"/>
</dbReference>
<dbReference type="InterPro" id="IPR036291">
    <property type="entry name" value="NAD(P)-bd_dom_sf"/>
</dbReference>